<dbReference type="GO" id="GO:0015562">
    <property type="term" value="F:efflux transmembrane transporter activity"/>
    <property type="evidence" value="ECO:0007669"/>
    <property type="project" value="TreeGrafter"/>
</dbReference>
<dbReference type="Proteomes" id="UP000307943">
    <property type="component" value="Unassembled WGS sequence"/>
</dbReference>
<dbReference type="InterPro" id="IPR058792">
    <property type="entry name" value="Beta-barrel_RND_2"/>
</dbReference>
<dbReference type="Pfam" id="PF25989">
    <property type="entry name" value="YknX_C"/>
    <property type="match status" value="1"/>
</dbReference>
<feature type="domain" description="YknX-like C-terminal permuted SH3-like" evidence="5">
    <location>
        <begin position="352"/>
        <end position="420"/>
    </location>
</feature>
<feature type="domain" description="CusB-like beta-barrel" evidence="4">
    <location>
        <begin position="273"/>
        <end position="347"/>
    </location>
</feature>
<gene>
    <name evidence="6" type="ORF">FE784_19510</name>
</gene>
<dbReference type="AlphaFoldDB" id="A0A5C4T6C1"/>
<dbReference type="PANTHER" id="PTHR30469">
    <property type="entry name" value="MULTIDRUG RESISTANCE PROTEIN MDTA"/>
    <property type="match status" value="1"/>
</dbReference>
<keyword evidence="3" id="KW-0732">Signal</keyword>
<dbReference type="Gene3D" id="2.40.50.100">
    <property type="match status" value="1"/>
</dbReference>
<evidence type="ECO:0000259" key="5">
    <source>
        <dbReference type="Pfam" id="PF25989"/>
    </source>
</evidence>
<dbReference type="Gene3D" id="2.40.420.20">
    <property type="match status" value="1"/>
</dbReference>
<evidence type="ECO:0000313" key="7">
    <source>
        <dbReference type="Proteomes" id="UP000307943"/>
    </source>
</evidence>
<evidence type="ECO:0000256" key="3">
    <source>
        <dbReference type="SAM" id="SignalP"/>
    </source>
</evidence>
<dbReference type="RefSeq" id="WP_139603895.1">
    <property type="nucleotide sequence ID" value="NZ_VDCQ01000027.1"/>
</dbReference>
<comment type="similarity">
    <text evidence="1">Belongs to the membrane fusion protein (MFP) (TC 8.A.1) family.</text>
</comment>
<evidence type="ECO:0000313" key="6">
    <source>
        <dbReference type="EMBL" id="TNJ64634.1"/>
    </source>
</evidence>
<protein>
    <submittedName>
        <fullName evidence="6">Efflux RND transporter periplasmic adaptor subunit</fullName>
    </submittedName>
</protein>
<reference evidence="6 7" key="1">
    <citation type="submission" date="2019-05" db="EMBL/GenBank/DDBJ databases">
        <title>We sequenced the genome of Paenibacillus hemerocallicola KCTC 33185 for further insight into its adaptation and study the phylogeny of Paenibacillus.</title>
        <authorList>
            <person name="Narsing Rao M.P."/>
        </authorList>
    </citation>
    <scope>NUCLEOTIDE SEQUENCE [LARGE SCALE GENOMIC DNA]</scope>
    <source>
        <strain evidence="6 7">KCTC 33185</strain>
    </source>
</reference>
<dbReference type="OrthoDB" id="1633529at2"/>
<dbReference type="Gene3D" id="1.10.287.470">
    <property type="entry name" value="Helix hairpin bin"/>
    <property type="match status" value="1"/>
</dbReference>
<comment type="caution">
    <text evidence="6">The sequence shown here is derived from an EMBL/GenBank/DDBJ whole genome shotgun (WGS) entry which is preliminary data.</text>
</comment>
<evidence type="ECO:0000256" key="2">
    <source>
        <dbReference type="SAM" id="Coils"/>
    </source>
</evidence>
<keyword evidence="7" id="KW-1185">Reference proteome</keyword>
<sequence length="422" mass="45108">MKSWDLVRNGGSRGGLRAAGVLMLAAVLAAGCSAPGGADPTAAPAAASASSRVSIEKIGKQSMGEPREQVANVTAATQLDVSIMAEGKVLEVLKKNGQRVEAGETILRLDAKDAILQKERAVSSLGSAQQSLAKSSEDLKTNRTDMQNSIVKGEQQLQELEKDYNKLRNDYDAGAVAKRQVEQMANQLDNARRELDAARQKLAALDKTNSLAALQAQVEAAQLTLRDAEETLGDYEIKAPTAGILTDMIAEAGMTVSRGTKIGVVQSLDKVKIKADLTEGAAKLARGKQELVFYSADNPSGKQKADITYLSELINAQTKTFALELTADNPDGAWKPGSRVQVQLTTPEEETVVAVPTMSIVREGGDTFLFLLKGDQAEKRKVKLGRLHGSYQEVLEGASADEQLVVSGQHQLKDGQKVEVKQ</sequence>
<dbReference type="NCBIfam" id="TIGR01730">
    <property type="entry name" value="RND_mfp"/>
    <property type="match status" value="1"/>
</dbReference>
<dbReference type="SUPFAM" id="SSF111369">
    <property type="entry name" value="HlyD-like secretion proteins"/>
    <property type="match status" value="1"/>
</dbReference>
<name>A0A5C4T6C1_9BACL</name>
<feature type="coiled-coil region" evidence="2">
    <location>
        <begin position="143"/>
        <end position="238"/>
    </location>
</feature>
<dbReference type="InterPro" id="IPR058637">
    <property type="entry name" value="YknX-like_C"/>
</dbReference>
<dbReference type="Pfam" id="PF25954">
    <property type="entry name" value="Beta-barrel_RND_2"/>
    <property type="match status" value="1"/>
</dbReference>
<evidence type="ECO:0000256" key="1">
    <source>
        <dbReference type="ARBA" id="ARBA00009477"/>
    </source>
</evidence>
<proteinExistence type="inferred from homology"/>
<dbReference type="Gene3D" id="2.40.30.170">
    <property type="match status" value="1"/>
</dbReference>
<dbReference type="EMBL" id="VDCQ01000027">
    <property type="protein sequence ID" value="TNJ64634.1"/>
    <property type="molecule type" value="Genomic_DNA"/>
</dbReference>
<feature type="signal peptide" evidence="3">
    <location>
        <begin position="1"/>
        <end position="38"/>
    </location>
</feature>
<dbReference type="InterPro" id="IPR006143">
    <property type="entry name" value="RND_pump_MFP"/>
</dbReference>
<organism evidence="6 7">
    <name type="scientific">Paenibacillus hemerocallicola</name>
    <dbReference type="NCBI Taxonomy" id="1172614"/>
    <lineage>
        <taxon>Bacteria</taxon>
        <taxon>Bacillati</taxon>
        <taxon>Bacillota</taxon>
        <taxon>Bacilli</taxon>
        <taxon>Bacillales</taxon>
        <taxon>Paenibacillaceae</taxon>
        <taxon>Paenibacillus</taxon>
    </lineage>
</organism>
<dbReference type="PANTHER" id="PTHR30469:SF15">
    <property type="entry name" value="HLYD FAMILY OF SECRETION PROTEINS"/>
    <property type="match status" value="1"/>
</dbReference>
<keyword evidence="2" id="KW-0175">Coiled coil</keyword>
<dbReference type="GO" id="GO:1990281">
    <property type="term" value="C:efflux pump complex"/>
    <property type="evidence" value="ECO:0007669"/>
    <property type="project" value="TreeGrafter"/>
</dbReference>
<accession>A0A5C4T6C1</accession>
<evidence type="ECO:0000259" key="4">
    <source>
        <dbReference type="Pfam" id="PF25954"/>
    </source>
</evidence>
<dbReference type="PROSITE" id="PS51257">
    <property type="entry name" value="PROKAR_LIPOPROTEIN"/>
    <property type="match status" value="1"/>
</dbReference>
<feature type="chain" id="PRO_5039454430" evidence="3">
    <location>
        <begin position="39"/>
        <end position="422"/>
    </location>
</feature>